<keyword evidence="2" id="KW-0288">FMN</keyword>
<dbReference type="GO" id="GO:0008726">
    <property type="term" value="F:alkanesulfonate monooxygenase activity"/>
    <property type="evidence" value="ECO:0007669"/>
    <property type="project" value="TreeGrafter"/>
</dbReference>
<evidence type="ECO:0000259" key="5">
    <source>
        <dbReference type="Pfam" id="PF00296"/>
    </source>
</evidence>
<evidence type="ECO:0000313" key="6">
    <source>
        <dbReference type="EMBL" id="NGN95424.1"/>
    </source>
</evidence>
<gene>
    <name evidence="6" type="ORF">G5C66_22130</name>
</gene>
<dbReference type="Gene3D" id="3.20.20.30">
    <property type="entry name" value="Luciferase-like domain"/>
    <property type="match status" value="1"/>
</dbReference>
<feature type="domain" description="Luciferase-like" evidence="5">
    <location>
        <begin position="36"/>
        <end position="246"/>
    </location>
</feature>
<dbReference type="Pfam" id="PF00296">
    <property type="entry name" value="Bac_luciferase"/>
    <property type="match status" value="1"/>
</dbReference>
<evidence type="ECO:0000256" key="4">
    <source>
        <dbReference type="ARBA" id="ARBA00023033"/>
    </source>
</evidence>
<evidence type="ECO:0000313" key="7">
    <source>
        <dbReference type="Proteomes" id="UP000483261"/>
    </source>
</evidence>
<dbReference type="GO" id="GO:0046306">
    <property type="term" value="P:alkanesulfonate catabolic process"/>
    <property type="evidence" value="ECO:0007669"/>
    <property type="project" value="TreeGrafter"/>
</dbReference>
<protein>
    <submittedName>
        <fullName evidence="6">LLM class flavin-dependent oxidoreductase</fullName>
    </submittedName>
</protein>
<dbReference type="PANTHER" id="PTHR42847:SF4">
    <property type="entry name" value="ALKANESULFONATE MONOOXYGENASE-RELATED"/>
    <property type="match status" value="1"/>
</dbReference>
<comment type="caution">
    <text evidence="6">The sequence shown here is derived from an EMBL/GenBank/DDBJ whole genome shotgun (WGS) entry which is preliminary data.</text>
</comment>
<organism evidence="6 7">
    <name type="scientific">Nocardioides turkmenicus</name>
    <dbReference type="NCBI Taxonomy" id="2711220"/>
    <lineage>
        <taxon>Bacteria</taxon>
        <taxon>Bacillati</taxon>
        <taxon>Actinomycetota</taxon>
        <taxon>Actinomycetes</taxon>
        <taxon>Propionibacteriales</taxon>
        <taxon>Nocardioidaceae</taxon>
        <taxon>Nocardioides</taxon>
    </lineage>
</organism>
<evidence type="ECO:0000256" key="1">
    <source>
        <dbReference type="ARBA" id="ARBA00022630"/>
    </source>
</evidence>
<dbReference type="InterPro" id="IPR050172">
    <property type="entry name" value="SsuD_RutA_monooxygenase"/>
</dbReference>
<dbReference type="InterPro" id="IPR011251">
    <property type="entry name" value="Luciferase-like_dom"/>
</dbReference>
<dbReference type="AlphaFoldDB" id="A0A6M1R590"/>
<name>A0A6M1R590_9ACTN</name>
<evidence type="ECO:0000256" key="2">
    <source>
        <dbReference type="ARBA" id="ARBA00022643"/>
    </source>
</evidence>
<reference evidence="6 7" key="1">
    <citation type="submission" date="2020-02" db="EMBL/GenBank/DDBJ databases">
        <title>Whole-genome analyses of novel actinobacteria.</title>
        <authorList>
            <person name="Sahin N."/>
        </authorList>
    </citation>
    <scope>NUCLEOTIDE SEQUENCE [LARGE SCALE GENOMIC DNA]</scope>
    <source>
        <strain evidence="6 7">KC13</strain>
    </source>
</reference>
<dbReference type="SUPFAM" id="SSF51679">
    <property type="entry name" value="Bacterial luciferase-like"/>
    <property type="match status" value="1"/>
</dbReference>
<proteinExistence type="predicted"/>
<sequence>MPYTCYPRDAAYPRDASRSPVQTVRMRVGTVMWPIEDWPAMGERWAQAEQLGFETAWVYDHLAWRGHSPWEEAFTSMAAAAALTSTIRLGTLVTTPNFRTPIPTAAAIRSLDRISGGRITIGIGAGGDDHTSDGDVLGREFTPRERANRFAEWTRAVDRLLRESPVTIDGEHWQTREVTVSPGQVQQPRTPLWLAGNGPRGIRLTAEVGDGWIANPHGDDPKGFVAQRLEMLREACEKNGRDYDSMPKLFMSGFTDEPWTESADAFEDLAGSYAEIGITDIAIHWPRAGTRWEVSQQVFEAIAQRATDL</sequence>
<accession>A0A6M1R590</accession>
<keyword evidence="7" id="KW-1185">Reference proteome</keyword>
<dbReference type="Proteomes" id="UP000483261">
    <property type="component" value="Unassembled WGS sequence"/>
</dbReference>
<dbReference type="PANTHER" id="PTHR42847">
    <property type="entry name" value="ALKANESULFONATE MONOOXYGENASE"/>
    <property type="match status" value="1"/>
</dbReference>
<dbReference type="InterPro" id="IPR036661">
    <property type="entry name" value="Luciferase-like_sf"/>
</dbReference>
<keyword evidence="4" id="KW-0503">Monooxygenase</keyword>
<keyword evidence="1" id="KW-0285">Flavoprotein</keyword>
<evidence type="ECO:0000256" key="3">
    <source>
        <dbReference type="ARBA" id="ARBA00023002"/>
    </source>
</evidence>
<keyword evidence="3" id="KW-0560">Oxidoreductase</keyword>
<dbReference type="EMBL" id="JAALAA010000024">
    <property type="protein sequence ID" value="NGN95424.1"/>
    <property type="molecule type" value="Genomic_DNA"/>
</dbReference>